<dbReference type="SUPFAM" id="SSF52540">
    <property type="entry name" value="P-loop containing nucleoside triphosphate hydrolases"/>
    <property type="match status" value="1"/>
</dbReference>
<feature type="repeat" description="WD" evidence="3">
    <location>
        <begin position="907"/>
        <end position="950"/>
    </location>
</feature>
<evidence type="ECO:0000256" key="3">
    <source>
        <dbReference type="PROSITE-ProRule" id="PRU00221"/>
    </source>
</evidence>
<feature type="repeat" description="WD" evidence="3">
    <location>
        <begin position="1391"/>
        <end position="1434"/>
    </location>
</feature>
<dbReference type="PROSITE" id="PS00678">
    <property type="entry name" value="WD_REPEATS_1"/>
    <property type="match status" value="10"/>
</dbReference>
<feature type="repeat" description="WD" evidence="3">
    <location>
        <begin position="1127"/>
        <end position="1170"/>
    </location>
</feature>
<dbReference type="Gene3D" id="2.130.10.10">
    <property type="entry name" value="YVTN repeat-like/Quinoprotein amine dehydrogenase"/>
    <property type="match status" value="4"/>
</dbReference>
<dbReference type="InterPro" id="IPR020472">
    <property type="entry name" value="WD40_PAC1"/>
</dbReference>
<feature type="repeat" description="WD" evidence="3">
    <location>
        <begin position="951"/>
        <end position="994"/>
    </location>
</feature>
<protein>
    <submittedName>
        <fullName evidence="5">WD40 repeat domain-containing protein</fullName>
    </submittedName>
</protein>
<feature type="repeat" description="WD" evidence="3">
    <location>
        <begin position="1303"/>
        <end position="1346"/>
    </location>
</feature>
<dbReference type="InterPro" id="IPR015943">
    <property type="entry name" value="WD40/YVTN_repeat-like_dom_sf"/>
</dbReference>
<dbReference type="PANTHER" id="PTHR19848">
    <property type="entry name" value="WD40 REPEAT PROTEIN"/>
    <property type="match status" value="1"/>
</dbReference>
<feature type="repeat" description="WD" evidence="3">
    <location>
        <begin position="1215"/>
        <end position="1258"/>
    </location>
</feature>
<sequence>MTSGDRRTIARRFLISLGIAVYRDTAIPDLSAAVGDAERVAGLLAPMNYVRALPALASTPAASVPGEIEKWAVEQQLGPRDVVVIYIAAHGSKGPDRHYLLWPDSVPERWSTALATEDLARPLMHGGVGNLLIMLDTCFSASGAGDAAVLASELVGTQHSAAGRWTLAAARSKEVARDSAFVDALTDTLSNPQAGAKQEFLSVREVAERVNSYFSSHGHRQRATHTTVDSDGTTPFFINVNHIPGLPPGDLDVATINRLRESSRPHFFPRSMGVDHLVDLGDYFTARITALRELAGWLNAGTHDRRARVVTGRPGSGKSALLGRLLLLLDPDAPARRTTPADALPRAGLDVIPLHARRATCESLTADLASAVGHPDADRDALLQVLAERKSPLTLVVDALDEAGTSGVSYEPARLSRELLQPLTSLPTIRLVVGARRPVIPALGQAVVVIDLDDPDYIGTEDIAAYVHAVLLDAQDPESLSPYRDKSDLAREIAGAIAGRAGTSYLVARMTARALLHGQITVDVTRPGWRDELPSDARQAFEAYLDRFGEDRPKVERLLRPLAYAQGTGLPWSTLWAPVAEALSGVPCPREDLRWLHEHASAYLVESGTRQASAFRLFHETMAEFLRDRSVDTEAHRLITAALTASVPAAAANGRPTWTAAHPYVLNHLATHAAAGQVLDDLLSDPEFLAHANPEELLGALHTATTDRGQLMSAIYRASAATHCHLAPLRRRQLLAADAARFKATEEHRILAQDLQWPTRWATGQQRNLALRATLTGHENSVNAVACCEVDGAPVAVTTSDDHTARVWNLSTGALRNTLIAHDGWVTDVVCTRVDGAAVAVTISRDETACVWDVATGSLRARLTGHSAELTSVACVEVEGVPVAITTSRDETARVWNLRTGRLRAVLAGHHNWVNSVVCFEVAGRAVAVTTSGDQTARVWDLNTGCLRTTLTGHDAGVAAVACAEVDGRPLAVTISRDEMAFVWDLNTADLVATLTGHHGGITSVVCTELDGQRIAITTSEDRTACVWDLRTGVLLHTLTGHNEWVTAVVRSDVDGQPVAITTSDDHTARVWDLRTGLQRNTLAGHDGEVTAVACTFLDGEPVAITTSDDHTVRVWRLAEYFSDHTSAGHSADVTAVACTEIDSEQLMVTASDDGTACVWNLRDGTLRLTMAAHHFGLTDVTCTEVDGTAVAITTGEDQTAKVWDLRTGDVRHNLIGHSKWVNAVACTEVDGRRVAVTTSDDRTVRVWDLSTGRLLNTFIEHRNWVNAVACVEVDGTPLAVTTSHDRTVRVWDLCAGQLRATLTGHEDDVHTVACTKIDGLPVAVTTSRDKTARVWDLTTATLRHTLAGHEDWVNAVACAEVDGRPVAVTTSGDRTARVWDLASGTLRHTFARHNNWINAVACTVTFGQPTAITTSSDGTTRVWRLATGEELAVFDYAGYMNGVLTMGPAGEIVIGTGWDIQVIDKFSRTGAYRP</sequence>
<feature type="repeat" description="WD" evidence="3">
    <location>
        <begin position="1039"/>
        <end position="1082"/>
    </location>
</feature>
<dbReference type="SMART" id="SM00320">
    <property type="entry name" value="WD40"/>
    <property type="match status" value="15"/>
</dbReference>
<dbReference type="PROSITE" id="PS50082">
    <property type="entry name" value="WD_REPEATS_2"/>
    <property type="match status" value="13"/>
</dbReference>
<keyword evidence="6" id="KW-1185">Reference proteome</keyword>
<dbReference type="Proteomes" id="UP001285352">
    <property type="component" value="Unassembled WGS sequence"/>
</dbReference>
<dbReference type="Gene3D" id="3.40.50.1460">
    <property type="match status" value="1"/>
</dbReference>
<dbReference type="EMBL" id="JAXAVU010000004">
    <property type="protein sequence ID" value="MDX8141690.1"/>
    <property type="molecule type" value="Genomic_DNA"/>
</dbReference>
<proteinExistence type="predicted"/>
<dbReference type="PRINTS" id="PR00320">
    <property type="entry name" value="GPROTEINBRPT"/>
</dbReference>
<dbReference type="Pfam" id="PF05729">
    <property type="entry name" value="NACHT"/>
    <property type="match status" value="1"/>
</dbReference>
<dbReference type="CDD" id="cd00200">
    <property type="entry name" value="WD40"/>
    <property type="match status" value="2"/>
</dbReference>
<dbReference type="SUPFAM" id="SSF50978">
    <property type="entry name" value="WD40 repeat-like"/>
    <property type="match status" value="2"/>
</dbReference>
<feature type="repeat" description="WD" evidence="3">
    <location>
        <begin position="995"/>
        <end position="1038"/>
    </location>
</feature>
<keyword evidence="1 3" id="KW-0853">WD repeat</keyword>
<feature type="repeat" description="WD" evidence="3">
    <location>
        <begin position="863"/>
        <end position="906"/>
    </location>
</feature>
<feature type="repeat" description="WD" evidence="3">
    <location>
        <begin position="1259"/>
        <end position="1302"/>
    </location>
</feature>
<dbReference type="Pfam" id="PF00400">
    <property type="entry name" value="WD40"/>
    <property type="match status" value="11"/>
</dbReference>
<dbReference type="PROSITE" id="PS50294">
    <property type="entry name" value="WD_REPEATS_REGION"/>
    <property type="match status" value="1"/>
</dbReference>
<dbReference type="InterPro" id="IPR001680">
    <property type="entry name" value="WD40_rpt"/>
</dbReference>
<dbReference type="SUPFAM" id="SSF52129">
    <property type="entry name" value="Caspase-like"/>
    <property type="match status" value="1"/>
</dbReference>
<feature type="domain" description="NACHT" evidence="4">
    <location>
        <begin position="309"/>
        <end position="437"/>
    </location>
</feature>
<comment type="caution">
    <text evidence="5">The sequence shown here is derived from an EMBL/GenBank/DDBJ whole genome shotgun (WGS) entry which is preliminary data.</text>
</comment>
<evidence type="ECO:0000256" key="2">
    <source>
        <dbReference type="ARBA" id="ARBA00022737"/>
    </source>
</evidence>
<dbReference type="InterPro" id="IPR019775">
    <property type="entry name" value="WD40_repeat_CS"/>
</dbReference>
<evidence type="ECO:0000256" key="1">
    <source>
        <dbReference type="ARBA" id="ARBA00022574"/>
    </source>
</evidence>
<feature type="repeat" description="WD" evidence="3">
    <location>
        <begin position="1083"/>
        <end position="1118"/>
    </location>
</feature>
<evidence type="ECO:0000313" key="5">
    <source>
        <dbReference type="EMBL" id="MDX8141690.1"/>
    </source>
</evidence>
<dbReference type="InterPro" id="IPR027417">
    <property type="entry name" value="P-loop_NTPase"/>
</dbReference>
<dbReference type="InterPro" id="IPR036322">
    <property type="entry name" value="WD40_repeat_dom_sf"/>
</dbReference>
<name>A0ABU4UQY4_9PSEU</name>
<feature type="repeat" description="WD" evidence="3">
    <location>
        <begin position="775"/>
        <end position="818"/>
    </location>
</feature>
<accession>A0ABU4UQY4</accession>
<dbReference type="RefSeq" id="WP_319974010.1">
    <property type="nucleotide sequence ID" value="NZ_JAXAVU010000004.1"/>
</dbReference>
<dbReference type="InterPro" id="IPR029030">
    <property type="entry name" value="Caspase-like_dom_sf"/>
</dbReference>
<organism evidence="5 6">
    <name type="scientific">Lentzea sokolovensis</name>
    <dbReference type="NCBI Taxonomy" id="3095429"/>
    <lineage>
        <taxon>Bacteria</taxon>
        <taxon>Bacillati</taxon>
        <taxon>Actinomycetota</taxon>
        <taxon>Actinomycetes</taxon>
        <taxon>Pseudonocardiales</taxon>
        <taxon>Pseudonocardiaceae</taxon>
        <taxon>Lentzea</taxon>
    </lineage>
</organism>
<keyword evidence="2" id="KW-0677">Repeat</keyword>
<gene>
    <name evidence="5" type="ORF">SK854_06185</name>
</gene>
<dbReference type="PANTHER" id="PTHR19848:SF8">
    <property type="entry name" value="F-BOX AND WD REPEAT DOMAIN CONTAINING 7"/>
    <property type="match status" value="1"/>
</dbReference>
<reference evidence="5 6" key="1">
    <citation type="submission" date="2023-11" db="EMBL/GenBank/DDBJ databases">
        <title>Lentzea sokolovensis, sp. nov., Lentzea kristufkii, sp. nov., and Lentzea miocenensis, sp. nov., rare actinobacteria from Sokolov Coal Basin, Miocene lacustrine sediment, Czech Republic.</title>
        <authorList>
            <person name="Lara A."/>
            <person name="Kotroba L."/>
            <person name="Nouioui I."/>
            <person name="Neumann-Schaal M."/>
            <person name="Mast Y."/>
            <person name="Chronakova A."/>
        </authorList>
    </citation>
    <scope>NUCLEOTIDE SEQUENCE [LARGE SCALE GENOMIC DNA]</scope>
    <source>
        <strain evidence="5 6">BCCO 10_0061</strain>
    </source>
</reference>
<feature type="repeat" description="WD" evidence="3">
    <location>
        <begin position="1347"/>
        <end position="1390"/>
    </location>
</feature>
<evidence type="ECO:0000259" key="4">
    <source>
        <dbReference type="Pfam" id="PF05729"/>
    </source>
</evidence>
<dbReference type="InterPro" id="IPR007111">
    <property type="entry name" value="NACHT_NTPase"/>
</dbReference>
<evidence type="ECO:0000313" key="6">
    <source>
        <dbReference type="Proteomes" id="UP001285352"/>
    </source>
</evidence>